<feature type="transmembrane region" description="Helical" evidence="1">
    <location>
        <begin position="31"/>
        <end position="52"/>
    </location>
</feature>
<organism evidence="2 3">
    <name type="scientific">Necator americanus</name>
    <name type="common">Human hookworm</name>
    <dbReference type="NCBI Taxonomy" id="51031"/>
    <lineage>
        <taxon>Eukaryota</taxon>
        <taxon>Metazoa</taxon>
        <taxon>Ecdysozoa</taxon>
        <taxon>Nematoda</taxon>
        <taxon>Chromadorea</taxon>
        <taxon>Rhabditida</taxon>
        <taxon>Rhabditina</taxon>
        <taxon>Rhabditomorpha</taxon>
        <taxon>Strongyloidea</taxon>
        <taxon>Ancylostomatidae</taxon>
        <taxon>Bunostominae</taxon>
        <taxon>Necator</taxon>
    </lineage>
</organism>
<evidence type="ECO:0000313" key="2">
    <source>
        <dbReference type="EMBL" id="ETN79961.1"/>
    </source>
</evidence>
<keyword evidence="1" id="KW-0812">Transmembrane</keyword>
<keyword evidence="1" id="KW-0472">Membrane</keyword>
<evidence type="ECO:0000256" key="1">
    <source>
        <dbReference type="SAM" id="Phobius"/>
    </source>
</evidence>
<accession>W2TFI7</accession>
<sequence>MLWPASAASANTSALLSPCELVLVKMFYKSFIFVVILIVRCSIVLIVLCGFFSSPKKIFLQEGDAINISYKT</sequence>
<keyword evidence="3" id="KW-1185">Reference proteome</keyword>
<name>W2TFI7_NECAM</name>
<dbReference type="EMBL" id="KI659258">
    <property type="protein sequence ID" value="ETN79961.1"/>
    <property type="molecule type" value="Genomic_DNA"/>
</dbReference>
<evidence type="ECO:0000313" key="3">
    <source>
        <dbReference type="Proteomes" id="UP000053676"/>
    </source>
</evidence>
<proteinExistence type="predicted"/>
<dbReference type="Proteomes" id="UP000053676">
    <property type="component" value="Unassembled WGS sequence"/>
</dbReference>
<keyword evidence="1" id="KW-1133">Transmembrane helix</keyword>
<reference evidence="3" key="1">
    <citation type="journal article" date="2014" name="Nat. Genet.">
        <title>Genome of the human hookworm Necator americanus.</title>
        <authorList>
            <person name="Tang Y.T."/>
            <person name="Gao X."/>
            <person name="Rosa B.A."/>
            <person name="Abubucker S."/>
            <person name="Hallsworth-Pepin K."/>
            <person name="Martin J."/>
            <person name="Tyagi R."/>
            <person name="Heizer E."/>
            <person name="Zhang X."/>
            <person name="Bhonagiri-Palsikar V."/>
            <person name="Minx P."/>
            <person name="Warren W.C."/>
            <person name="Wang Q."/>
            <person name="Zhan B."/>
            <person name="Hotez P.J."/>
            <person name="Sternberg P.W."/>
            <person name="Dougall A."/>
            <person name="Gaze S.T."/>
            <person name="Mulvenna J."/>
            <person name="Sotillo J."/>
            <person name="Ranganathan S."/>
            <person name="Rabelo E.M."/>
            <person name="Wilson R.K."/>
            <person name="Felgner P.L."/>
            <person name="Bethony J."/>
            <person name="Hawdon J.M."/>
            <person name="Gasser R.B."/>
            <person name="Loukas A."/>
            <person name="Mitreva M."/>
        </authorList>
    </citation>
    <scope>NUCLEOTIDE SEQUENCE [LARGE SCALE GENOMIC DNA]</scope>
</reference>
<dbReference type="KEGG" id="nai:NECAME_09465"/>
<dbReference type="AlphaFoldDB" id="W2TFI7"/>
<gene>
    <name evidence="2" type="ORF">NECAME_09465</name>
</gene>
<protein>
    <submittedName>
        <fullName evidence="2">Uncharacterized protein</fullName>
    </submittedName>
</protein>